<organism evidence="1 2">
    <name type="scientific">Blautia obeum A2-162</name>
    <dbReference type="NCBI Taxonomy" id="657314"/>
    <lineage>
        <taxon>Bacteria</taxon>
        <taxon>Bacillati</taxon>
        <taxon>Bacillota</taxon>
        <taxon>Clostridia</taxon>
        <taxon>Lachnospirales</taxon>
        <taxon>Lachnospiraceae</taxon>
        <taxon>Blautia</taxon>
    </lineage>
</organism>
<dbReference type="RefSeq" id="WP_015542144.1">
    <property type="nucleotide sequence ID" value="NC_021022.1"/>
</dbReference>
<evidence type="ECO:0000313" key="1">
    <source>
        <dbReference type="EMBL" id="CBL23325.1"/>
    </source>
</evidence>
<accession>D4LRB7</accession>
<reference evidence="1 2" key="2">
    <citation type="submission" date="2010-03" db="EMBL/GenBank/DDBJ databases">
        <authorList>
            <person name="Pajon A."/>
        </authorList>
    </citation>
    <scope>NUCLEOTIDE SEQUENCE [LARGE SCALE GENOMIC DNA]</scope>
    <source>
        <strain evidence="1 2">A2-162</strain>
    </source>
</reference>
<dbReference type="AlphaFoldDB" id="D4LRB7"/>
<gene>
    <name evidence="1" type="ORF">CK5_19400</name>
</gene>
<dbReference type="HOGENOM" id="CLU_3266507_0_0_9"/>
<protein>
    <submittedName>
        <fullName evidence="1">Uncharacterized protein</fullName>
    </submittedName>
</protein>
<name>D4LRB7_9FIRM</name>
<reference evidence="1 2" key="1">
    <citation type="submission" date="2010-03" db="EMBL/GenBank/DDBJ databases">
        <title>The genome sequence of Ruminococcus obeum A2-162.</title>
        <authorList>
            <consortium name="metaHIT consortium -- http://www.metahit.eu/"/>
            <person name="Pajon A."/>
            <person name="Turner K."/>
            <person name="Parkhill J."/>
            <person name="Duncan S."/>
            <person name="Flint H."/>
        </authorList>
    </citation>
    <scope>NUCLEOTIDE SEQUENCE [LARGE SCALE GENOMIC DNA]</scope>
    <source>
        <strain evidence="1 2">A2-162</strain>
    </source>
</reference>
<dbReference type="PATRIC" id="fig|657314.3.peg.1803"/>
<proteinExistence type="predicted"/>
<evidence type="ECO:0000313" key="2">
    <source>
        <dbReference type="Proteomes" id="UP000008955"/>
    </source>
</evidence>
<dbReference type="KEGG" id="rob:CK5_19400"/>
<sequence>MEKGLTYYDLAENDYQFLLKDWQGRKYYVCICSGIHENTST</sequence>
<dbReference type="Proteomes" id="UP000008955">
    <property type="component" value="Chromosome"/>
</dbReference>
<keyword evidence="2" id="KW-1185">Reference proteome</keyword>
<dbReference type="EMBL" id="FP929054">
    <property type="protein sequence ID" value="CBL23325.1"/>
    <property type="molecule type" value="Genomic_DNA"/>
</dbReference>